<keyword evidence="6" id="KW-0963">Cytoplasm</keyword>
<dbReference type="SUPFAM" id="SSF56672">
    <property type="entry name" value="DNA/RNA polymerases"/>
    <property type="match status" value="1"/>
</dbReference>
<evidence type="ECO:0000256" key="6">
    <source>
        <dbReference type="ARBA" id="ARBA00022490"/>
    </source>
</evidence>
<organism evidence="29">
    <name type="scientific">Tanacetum cinerariifolium</name>
    <name type="common">Dalmatian daisy</name>
    <name type="synonym">Chrysanthemum cinerariifolium</name>
    <dbReference type="NCBI Taxonomy" id="118510"/>
    <lineage>
        <taxon>Eukaryota</taxon>
        <taxon>Viridiplantae</taxon>
        <taxon>Streptophyta</taxon>
        <taxon>Embryophyta</taxon>
        <taxon>Tracheophyta</taxon>
        <taxon>Spermatophyta</taxon>
        <taxon>Magnoliopsida</taxon>
        <taxon>eudicotyledons</taxon>
        <taxon>Gunneridae</taxon>
        <taxon>Pentapetalae</taxon>
        <taxon>asterids</taxon>
        <taxon>campanulids</taxon>
        <taxon>Asterales</taxon>
        <taxon>Asteraceae</taxon>
        <taxon>Asteroideae</taxon>
        <taxon>Anthemideae</taxon>
        <taxon>Anthemidinae</taxon>
        <taxon>Tanacetum</taxon>
    </lineage>
</organism>
<dbReference type="EMBL" id="BKCJ010002873">
    <property type="protein sequence ID" value="GEU51476.1"/>
    <property type="molecule type" value="Genomic_DNA"/>
</dbReference>
<feature type="domain" description="CCHC-type" evidence="27">
    <location>
        <begin position="500"/>
        <end position="515"/>
    </location>
</feature>
<feature type="domain" description="Calponin-homology (CH)" evidence="26">
    <location>
        <begin position="1285"/>
        <end position="1387"/>
    </location>
</feature>
<dbReference type="InterPro" id="IPR041588">
    <property type="entry name" value="Integrase_H2C2"/>
</dbReference>
<dbReference type="GO" id="GO:0009652">
    <property type="term" value="P:thigmotropism"/>
    <property type="evidence" value="ECO:0007669"/>
    <property type="project" value="UniProtKB-ARBA"/>
</dbReference>
<dbReference type="PROSITE" id="PS50158">
    <property type="entry name" value="ZF_CCHC"/>
    <property type="match status" value="1"/>
</dbReference>
<dbReference type="GO" id="GO:0005819">
    <property type="term" value="C:spindle"/>
    <property type="evidence" value="ECO:0007669"/>
    <property type="project" value="UniProtKB-SubCell"/>
</dbReference>
<dbReference type="CDD" id="cd01647">
    <property type="entry name" value="RT_LTR"/>
    <property type="match status" value="1"/>
</dbReference>
<evidence type="ECO:0000256" key="7">
    <source>
        <dbReference type="ARBA" id="ARBA00022618"/>
    </source>
</evidence>
<dbReference type="InterPro" id="IPR043502">
    <property type="entry name" value="DNA/RNA_pol_sf"/>
</dbReference>
<feature type="binding site" evidence="22">
    <location>
        <position position="1715"/>
    </location>
    <ligand>
        <name>Mg(2+)</name>
        <dbReference type="ChEBI" id="CHEBI:18420"/>
    </ligand>
</feature>
<feature type="binding site" evidence="21">
    <location>
        <begin position="1793"/>
        <end position="1796"/>
    </location>
    <ligand>
        <name>GTP</name>
        <dbReference type="ChEBI" id="CHEBI:37565"/>
    </ligand>
</feature>
<feature type="region of interest" description="Disordered" evidence="25">
    <location>
        <begin position="1393"/>
        <end position="1460"/>
    </location>
</feature>
<dbReference type="PANTHER" id="PTHR10623">
    <property type="entry name" value="MICROTUBULE-ASSOCIATED PROTEIN RP/EB FAMILY MEMBER"/>
    <property type="match status" value="1"/>
</dbReference>
<dbReference type="Gene3D" id="1.20.5.1430">
    <property type="match status" value="1"/>
</dbReference>
<dbReference type="Gene3D" id="2.40.70.10">
    <property type="entry name" value="Acid Proteases"/>
    <property type="match status" value="2"/>
</dbReference>
<dbReference type="Pfam" id="PF00078">
    <property type="entry name" value="RVT_1"/>
    <property type="match status" value="1"/>
</dbReference>
<evidence type="ECO:0000256" key="5">
    <source>
        <dbReference type="ARBA" id="ARBA00022448"/>
    </source>
</evidence>
<keyword evidence="10 21" id="KW-0547">Nucleotide-binding</keyword>
<keyword evidence="17" id="KW-0449">Lipoprotein</keyword>
<keyword evidence="22" id="KW-0479">Metal-binding</keyword>
<dbReference type="InterPro" id="IPR012337">
    <property type="entry name" value="RNaseH-like_sf"/>
</dbReference>
<dbReference type="Pfam" id="PF08284">
    <property type="entry name" value="RVP_2"/>
    <property type="match status" value="1"/>
</dbReference>
<keyword evidence="23" id="KW-0862">Zinc</keyword>
<evidence type="ECO:0000256" key="10">
    <source>
        <dbReference type="ARBA" id="ARBA00022741"/>
    </source>
</evidence>
<dbReference type="Pfam" id="PF24626">
    <property type="entry name" value="SH3_Tf2-1"/>
    <property type="match status" value="1"/>
</dbReference>
<dbReference type="InterPro" id="IPR006689">
    <property type="entry name" value="Small_GTPase_ARF/SAR"/>
</dbReference>
<comment type="subcellular location">
    <subcellularLocation>
        <location evidence="20">Cytoplasm</location>
        <location evidence="20">Cytoskeleton</location>
        <location evidence="20">Phragmoplast</location>
    </subcellularLocation>
    <subcellularLocation>
        <location evidence="1">Cytoplasm</location>
        <location evidence="1">Cytoskeleton</location>
        <location evidence="1">Spindle</location>
    </subcellularLocation>
    <subcellularLocation>
        <location evidence="2">Golgi apparatus</location>
    </subcellularLocation>
</comment>
<dbReference type="InterPro" id="IPR036872">
    <property type="entry name" value="CH_dom_sf"/>
</dbReference>
<dbReference type="Gene3D" id="1.10.418.10">
    <property type="entry name" value="Calponin-like domain"/>
    <property type="match status" value="1"/>
</dbReference>
<dbReference type="GO" id="GO:0005794">
    <property type="term" value="C:Golgi apparatus"/>
    <property type="evidence" value="ECO:0007669"/>
    <property type="project" value="UniProtKB-SubCell"/>
</dbReference>
<comment type="similarity">
    <text evidence="3">Belongs to the small GTPase superfamily. Arf family.</text>
</comment>
<dbReference type="GO" id="GO:0051301">
    <property type="term" value="P:cell division"/>
    <property type="evidence" value="ECO:0007669"/>
    <property type="project" value="UniProtKB-KW"/>
</dbReference>
<dbReference type="Gene3D" id="3.40.50.300">
    <property type="entry name" value="P-loop containing nucleotide triphosphate hydrolases"/>
    <property type="match status" value="1"/>
</dbReference>
<gene>
    <name evidence="29" type="ORF">Tci_023454</name>
</gene>
<dbReference type="Gene3D" id="3.30.70.270">
    <property type="match status" value="1"/>
</dbReference>
<dbReference type="InterPro" id="IPR001715">
    <property type="entry name" value="CH_dom"/>
</dbReference>
<dbReference type="SUPFAM" id="SSF47576">
    <property type="entry name" value="Calponin-homology domain, CH-domain"/>
    <property type="match status" value="1"/>
</dbReference>
<reference evidence="29" key="1">
    <citation type="journal article" date="2019" name="Sci. Rep.">
        <title>Draft genome of Tanacetum cinerariifolium, the natural source of mosquito coil.</title>
        <authorList>
            <person name="Yamashiro T."/>
            <person name="Shiraishi A."/>
            <person name="Satake H."/>
            <person name="Nakayama K."/>
        </authorList>
    </citation>
    <scope>NUCLEOTIDE SEQUENCE</scope>
</reference>
<dbReference type="InterPro" id="IPR056924">
    <property type="entry name" value="SH3_Tf2-1"/>
</dbReference>
<dbReference type="InterPro" id="IPR043128">
    <property type="entry name" value="Rev_trsase/Diguanyl_cyclase"/>
</dbReference>
<evidence type="ECO:0000256" key="1">
    <source>
        <dbReference type="ARBA" id="ARBA00004186"/>
    </source>
</evidence>
<evidence type="ECO:0000256" key="22">
    <source>
        <dbReference type="PIRSR" id="PIRSR606689-2"/>
    </source>
</evidence>
<dbReference type="Gene3D" id="1.10.340.70">
    <property type="match status" value="1"/>
</dbReference>
<dbReference type="SUPFAM" id="SSF140612">
    <property type="entry name" value="EB1 dimerisation domain-like"/>
    <property type="match status" value="1"/>
</dbReference>
<evidence type="ECO:0000259" key="27">
    <source>
        <dbReference type="PROSITE" id="PS50158"/>
    </source>
</evidence>
<dbReference type="SUPFAM" id="SSF52540">
    <property type="entry name" value="P-loop containing nucleoside triphosphate hydrolases"/>
    <property type="match status" value="1"/>
</dbReference>
<dbReference type="CDD" id="cd04150">
    <property type="entry name" value="Arf1_5_like"/>
    <property type="match status" value="1"/>
</dbReference>
<dbReference type="InterPro" id="IPR021109">
    <property type="entry name" value="Peptidase_aspartic_dom_sf"/>
</dbReference>
<evidence type="ECO:0000256" key="21">
    <source>
        <dbReference type="PIRSR" id="PIRSR606689-1"/>
    </source>
</evidence>
<name>A0A6L2KQ92_TANCI</name>
<evidence type="ECO:0000259" key="26">
    <source>
        <dbReference type="PROSITE" id="PS50021"/>
    </source>
</evidence>
<dbReference type="InterPro" id="IPR036133">
    <property type="entry name" value="EB1_C_sf"/>
</dbReference>
<dbReference type="Pfam" id="PF00307">
    <property type="entry name" value="CH"/>
    <property type="match status" value="1"/>
</dbReference>
<sequence>MGDENPIRTLGDYSRPSHKGYRNTIELPEMNNVINCASGGKLRNKNADDLGKLLRTLPSTTMKGGPSPQPQALNTTFEARVRDYMAAHTERMERFENTIFKYRDEINGRMTEMFRLLKELMTSRTLNKVLIREEAKFLVTNNLNSISLTKEEEGGSDRTMMTPGIAEKPTKTKTKMTVMEVEEKNEVKSAAKIIKTSKNDKAVEAPGSQPIAYYLKHKIIEKLIKGLVNNNRFNNSRSRTQAGKKKGKEYKVLPGGSAYDAILKKMIAKKEDIRGNFKIPCSIGNLKRVSALVDQGSEVNVMPYSTYMRLTDEKPAETDLKLLLASHSYIYPLGIVEDVLVEIAEHVYLVYFVILDIRENENRPFILGTPFLITAKASIKFDTGTITLKSGKHKRCAVENQVEFATCTMLDAALTWWNGHVRTLSHDAAYAMTCGTFKKKLTDKYCPKELALMCTKFLADETKKFEKYISGLPDNIYGNVMSAIPKTLDEAIEVQNTSTCFECREPKHFKKNCPKLKNNGNANENDGALGKAYVLGGRDSNPESNTVTGTLLLKNRYALIMFDTSTDRSFVSTAFSALLNTALTALDNHCDVELPDGKIIGVNTILRGCTLDFLNHPFNIDPMPVPLGSSDVIIGMDWLREYHAVIICDEKIVRFPLENKTLIFQGKRNDQVHESRLNIISCVKAQKYLSKGCDFFLAHVTTKEAEDKLEGKRLEDVSIVRDFPEAPYRLTPSEMKELTDQLQELSDNGFIKPSSSPWGALVLFLKKKDGSFRMCIDYHELNKLTVKNRYPLPRINDLFDQLQGSSVYSKIDLRSGYHQLRVHKEDILKTTHDYGLNLPKKILEAHTKALKPKNLSAEEVGGMIRKDLPKKKLEPRTDGTLCLNNKSWVPCFGDLRDLIMHDSHKSKYSIHPGSDKMYQDPKQLYWWPNMKAIIATYVGKCLTCSKVKAKHQKLFGLLVQPEILEWKWEKITMDFITKLPKTQTVMILFGFTSLFWKALHEALGTHLDMSTAYHPETVGQCERTIQTIEDMSHACAAPFEALYSRKCRSPVCWAEVGDAQLTGPEIIHKTTEKIVQIKSMIQVARDRQKSYADLKRKPMDFQVGDRVMLKVLSKVRDAIYRLELPQQLSRLHNTFHVSNLKKCLSDESLLILFDELHIDDKLHFVEEPVEIMDREIKQLKRSRIPIINVRWNSKRGPEFTWEREDQFKKTYPHLFTKTASSSSAVSSLEDKAHLTGEDYNIPCFQSPEMASQAIHDAVTPHQVTTSQYLRRQMATNIGMMDSAYFVGRSEILSWINQALRLNLSKVEEACSGAVHCQMMDVVHSGVVPMHKVNFDAKTEYDKIQNYKVLQDVFNKLKIDKHIEVNKLVKGRPLDNLEFMQWLKRYCDSVSGGGYQNYDPQQRREACKGGKDMTKKSAPSQPTRGSTAGLKTHNSRRAEALSANQTAPPVENTKPAPVVDTSAYDQQITDLKLTMDSLEKERDFYFAKLRDVEILCQHPSVSNLPAIDAIKKILYAAEDDASIVEEAQAMILKQDAGLSPISEEDQSKSDSKKRKLIVNMEFDAAANTALSPRIRVSDASDVHSSGSPLMTSFATNMKQNGGSAQAEKMDQMTQAGQVQQQEQKVAEVQQQPQLPSNVAPVATNKATSGAILENAAASVSSALQSAREMGMAISRMVRMLFAKKEMRILMVGLDAAGKTTILYKLKLGEIVTTIPTIGFNVETLEYKDVSLTVWDVGGQDKIRPLWRHYFQNTQGLIYVIDSNDRDRITEARDELHRMLSEDALREATILVFANKQDLPNAMRVSEITDKLGLHSLRNRRWYIQSTCATSGEGLYEGLDWLSSNISSK</sequence>
<dbReference type="GO" id="GO:0003676">
    <property type="term" value="F:nucleic acid binding"/>
    <property type="evidence" value="ECO:0007669"/>
    <property type="project" value="InterPro"/>
</dbReference>
<dbReference type="PROSITE" id="PS51417">
    <property type="entry name" value="ARF"/>
    <property type="match status" value="1"/>
</dbReference>
<dbReference type="InterPro" id="IPR004953">
    <property type="entry name" value="EB1_C"/>
</dbReference>
<dbReference type="Gene3D" id="3.10.10.10">
    <property type="entry name" value="HIV Type 1 Reverse Transcriptase, subunit A, domain 1"/>
    <property type="match status" value="1"/>
</dbReference>
<evidence type="ECO:0000256" key="25">
    <source>
        <dbReference type="SAM" id="MobiDB-lite"/>
    </source>
</evidence>
<dbReference type="Pfam" id="PF00025">
    <property type="entry name" value="Arf"/>
    <property type="match status" value="1"/>
</dbReference>
<dbReference type="SMART" id="SM00175">
    <property type="entry name" value="RAB"/>
    <property type="match status" value="1"/>
</dbReference>
<keyword evidence="9" id="KW-0519">Myristate</keyword>
<accession>A0A6L2KQ92</accession>
<dbReference type="FunFam" id="3.40.50.300:FF:003500">
    <property type="entry name" value="ADP-ribosylation factor 1"/>
    <property type="match status" value="1"/>
</dbReference>
<evidence type="ECO:0000256" key="2">
    <source>
        <dbReference type="ARBA" id="ARBA00004555"/>
    </source>
</evidence>
<dbReference type="InterPro" id="IPR027328">
    <property type="entry name" value="MAPRE"/>
</dbReference>
<keyword evidence="8 24" id="KW-0493">Microtubule</keyword>
<dbReference type="GO" id="GO:0016004">
    <property type="term" value="F:phospholipase activator activity"/>
    <property type="evidence" value="ECO:0007669"/>
    <property type="project" value="UniProtKB-ARBA"/>
</dbReference>
<feature type="domain" description="EB1 C-terminal" evidence="28">
    <location>
        <begin position="1452"/>
        <end position="1522"/>
    </location>
</feature>
<dbReference type="GO" id="GO:0015031">
    <property type="term" value="P:protein transport"/>
    <property type="evidence" value="ECO:0007669"/>
    <property type="project" value="UniProtKB-KW"/>
</dbReference>
<keyword evidence="14" id="KW-0333">Golgi apparatus</keyword>
<keyword evidence="22" id="KW-0460">Magnesium</keyword>
<dbReference type="PROSITE" id="PS50021">
    <property type="entry name" value="CH"/>
    <property type="match status" value="1"/>
</dbReference>
<comment type="caution">
    <text evidence="29">The sequence shown here is derived from an EMBL/GenBank/DDBJ whole genome shotgun (WGS) entry which is preliminary data.</text>
</comment>
<dbReference type="CDD" id="cd00303">
    <property type="entry name" value="retropepsin_like"/>
    <property type="match status" value="2"/>
</dbReference>
<evidence type="ECO:0000256" key="18">
    <source>
        <dbReference type="ARBA" id="ARBA00023306"/>
    </source>
</evidence>
<dbReference type="GO" id="GO:0009524">
    <property type="term" value="C:phragmoplast"/>
    <property type="evidence" value="ECO:0007669"/>
    <property type="project" value="UniProtKB-SubCell"/>
</dbReference>
<dbReference type="InterPro" id="IPR045872">
    <property type="entry name" value="Arf1-5-like"/>
</dbReference>
<keyword evidence="15 21" id="KW-0342">GTP-binding</keyword>
<feature type="binding site" evidence="21">
    <location>
        <begin position="1691"/>
        <end position="1698"/>
    </location>
    <ligand>
        <name>GTP</name>
        <dbReference type="ChEBI" id="CHEBI:37565"/>
    </ligand>
</feature>
<keyword evidence="16" id="KW-0206">Cytoskeleton</keyword>
<dbReference type="SMART" id="SM00178">
    <property type="entry name" value="SAR"/>
    <property type="match status" value="1"/>
</dbReference>
<feature type="region of interest" description="Disordered" evidence="25">
    <location>
        <begin position="1"/>
        <end position="21"/>
    </location>
</feature>
<dbReference type="GO" id="GO:0016192">
    <property type="term" value="P:vesicle-mediated transport"/>
    <property type="evidence" value="ECO:0007669"/>
    <property type="project" value="UniProtKB-KW"/>
</dbReference>
<evidence type="ECO:0000256" key="15">
    <source>
        <dbReference type="ARBA" id="ARBA00023134"/>
    </source>
</evidence>
<comment type="similarity">
    <text evidence="4">Belongs to the MAPRE family.</text>
</comment>
<evidence type="ECO:0000313" key="29">
    <source>
        <dbReference type="EMBL" id="GEU51476.1"/>
    </source>
</evidence>
<evidence type="ECO:0000256" key="12">
    <source>
        <dbReference type="ARBA" id="ARBA00022892"/>
    </source>
</evidence>
<dbReference type="SUPFAM" id="SSF53098">
    <property type="entry name" value="Ribonuclease H-like"/>
    <property type="match status" value="1"/>
</dbReference>
<evidence type="ECO:0000256" key="3">
    <source>
        <dbReference type="ARBA" id="ARBA00010290"/>
    </source>
</evidence>
<keyword evidence="12" id="KW-0931">ER-Golgi transport</keyword>
<evidence type="ECO:0000256" key="4">
    <source>
        <dbReference type="ARBA" id="ARBA00010729"/>
    </source>
</evidence>
<dbReference type="InterPro" id="IPR036397">
    <property type="entry name" value="RNaseH_sf"/>
</dbReference>
<feature type="binding site" evidence="22">
    <location>
        <position position="1698"/>
    </location>
    <ligand>
        <name>Mg(2+)</name>
        <dbReference type="ChEBI" id="CHEBI:18420"/>
    </ligand>
</feature>
<dbReference type="InterPro" id="IPR005225">
    <property type="entry name" value="Small_GTP-bd"/>
</dbReference>
<dbReference type="InterPro" id="IPR001878">
    <property type="entry name" value="Znf_CCHC"/>
</dbReference>
<evidence type="ECO:0000256" key="11">
    <source>
        <dbReference type="ARBA" id="ARBA00022776"/>
    </source>
</evidence>
<dbReference type="InterPro" id="IPR000477">
    <property type="entry name" value="RT_dom"/>
</dbReference>
<dbReference type="GO" id="GO:0003924">
    <property type="term" value="F:GTPase activity"/>
    <property type="evidence" value="ECO:0007669"/>
    <property type="project" value="InterPro"/>
</dbReference>
<keyword evidence="11" id="KW-0498">Mitosis</keyword>
<protein>
    <recommendedName>
        <fullName evidence="19">ADP-ribosylation factor 1</fullName>
    </recommendedName>
</protein>
<evidence type="ECO:0000256" key="24">
    <source>
        <dbReference type="PROSITE-ProRule" id="PRU00576"/>
    </source>
</evidence>
<dbReference type="InterPro" id="IPR027417">
    <property type="entry name" value="P-loop_NTPase"/>
</dbReference>
<keyword evidence="18" id="KW-0131">Cell cycle</keyword>
<dbReference type="GO" id="GO:0005525">
    <property type="term" value="F:GTP binding"/>
    <property type="evidence" value="ECO:0007669"/>
    <property type="project" value="UniProtKB-KW"/>
</dbReference>
<dbReference type="SMART" id="SM00177">
    <property type="entry name" value="ARF"/>
    <property type="match status" value="1"/>
</dbReference>
<dbReference type="NCBIfam" id="TIGR00231">
    <property type="entry name" value="small_GTP"/>
    <property type="match status" value="1"/>
</dbReference>
<proteinExistence type="inferred from homology"/>
<evidence type="ECO:0000256" key="9">
    <source>
        <dbReference type="ARBA" id="ARBA00022707"/>
    </source>
</evidence>
<dbReference type="Gene3D" id="3.30.420.10">
    <property type="entry name" value="Ribonuclease H-like superfamily/Ribonuclease H"/>
    <property type="match status" value="1"/>
</dbReference>
<dbReference type="GO" id="GO:0005874">
    <property type="term" value="C:microtubule"/>
    <property type="evidence" value="ECO:0007669"/>
    <property type="project" value="UniProtKB-KW"/>
</dbReference>
<keyword evidence="5" id="KW-0813">Transport</keyword>
<evidence type="ECO:0000256" key="19">
    <source>
        <dbReference type="ARBA" id="ARBA00040200"/>
    </source>
</evidence>
<evidence type="ECO:0000256" key="8">
    <source>
        <dbReference type="ARBA" id="ARBA00022701"/>
    </source>
</evidence>
<dbReference type="GO" id="GO:0008270">
    <property type="term" value="F:zinc ion binding"/>
    <property type="evidence" value="ECO:0007669"/>
    <property type="project" value="UniProtKB-KW"/>
</dbReference>
<evidence type="ECO:0000259" key="28">
    <source>
        <dbReference type="PROSITE" id="PS51230"/>
    </source>
</evidence>
<dbReference type="FunFam" id="1.10.418.10:FF:000028">
    <property type="entry name" value="RP/EB family microtubule-associated protein"/>
    <property type="match status" value="1"/>
</dbReference>
<evidence type="ECO:0000256" key="13">
    <source>
        <dbReference type="ARBA" id="ARBA00022927"/>
    </source>
</evidence>
<evidence type="ECO:0000256" key="17">
    <source>
        <dbReference type="ARBA" id="ARBA00023288"/>
    </source>
</evidence>
<evidence type="ECO:0000256" key="16">
    <source>
        <dbReference type="ARBA" id="ARBA00023212"/>
    </source>
</evidence>
<evidence type="ECO:0000256" key="14">
    <source>
        <dbReference type="ARBA" id="ARBA00023034"/>
    </source>
</evidence>
<dbReference type="PRINTS" id="PR00328">
    <property type="entry name" value="SAR1GTPBP"/>
</dbReference>
<keyword evidence="23" id="KW-0863">Zinc-finger</keyword>
<dbReference type="Pfam" id="PF17921">
    <property type="entry name" value="Integrase_H2C2"/>
    <property type="match status" value="1"/>
</dbReference>
<evidence type="ECO:0000256" key="20">
    <source>
        <dbReference type="ARBA" id="ARBA00060413"/>
    </source>
</evidence>
<feature type="compositionally biased region" description="Basic and acidic residues" evidence="25">
    <location>
        <begin position="1400"/>
        <end position="1414"/>
    </location>
</feature>
<feature type="compositionally biased region" description="Polar residues" evidence="25">
    <location>
        <begin position="1416"/>
        <end position="1425"/>
    </location>
</feature>
<dbReference type="PROSITE" id="PS51230">
    <property type="entry name" value="EB1_C"/>
    <property type="match status" value="1"/>
</dbReference>
<feature type="binding site" evidence="21">
    <location>
        <position position="1737"/>
    </location>
    <ligand>
        <name>GTP</name>
        <dbReference type="ChEBI" id="CHEBI:37565"/>
    </ligand>
</feature>
<keyword evidence="7" id="KW-0132">Cell division</keyword>
<dbReference type="GO" id="GO:0008017">
    <property type="term" value="F:microtubule binding"/>
    <property type="evidence" value="ECO:0007669"/>
    <property type="project" value="InterPro"/>
</dbReference>
<dbReference type="Pfam" id="PF03271">
    <property type="entry name" value="EB1"/>
    <property type="match status" value="1"/>
</dbReference>
<evidence type="ECO:0000256" key="23">
    <source>
        <dbReference type="PROSITE-ProRule" id="PRU00047"/>
    </source>
</evidence>
<keyword evidence="13" id="KW-0653">Protein transport</keyword>